<dbReference type="PANTHER" id="PTHR43038">
    <property type="entry name" value="ATP-BINDING CASSETTE, SUB-FAMILY H, MEMBER 1"/>
    <property type="match status" value="1"/>
</dbReference>
<accession>A0A840IHN2</accession>
<evidence type="ECO:0000313" key="4">
    <source>
        <dbReference type="EMBL" id="MBB4663731.1"/>
    </source>
</evidence>
<dbReference type="GO" id="GO:0016887">
    <property type="term" value="F:ATP hydrolysis activity"/>
    <property type="evidence" value="ECO:0007669"/>
    <property type="project" value="InterPro"/>
</dbReference>
<evidence type="ECO:0000256" key="1">
    <source>
        <dbReference type="ARBA" id="ARBA00022741"/>
    </source>
</evidence>
<keyword evidence="1" id="KW-0547">Nucleotide-binding</keyword>
<evidence type="ECO:0000313" key="5">
    <source>
        <dbReference type="Proteomes" id="UP000585272"/>
    </source>
</evidence>
<dbReference type="EMBL" id="JACHNU010000004">
    <property type="protein sequence ID" value="MBB4663731.1"/>
    <property type="molecule type" value="Genomic_DNA"/>
</dbReference>
<gene>
    <name evidence="4" type="ORF">BDZ31_003326</name>
</gene>
<protein>
    <submittedName>
        <fullName evidence="4">ABC-type multidrug transport system ATPase subunit</fullName>
    </submittedName>
</protein>
<dbReference type="AlphaFoldDB" id="A0A840IHN2"/>
<comment type="caution">
    <text evidence="4">The sequence shown here is derived from an EMBL/GenBank/DDBJ whole genome shotgun (WGS) entry which is preliminary data.</text>
</comment>
<dbReference type="SMART" id="SM00382">
    <property type="entry name" value="AAA"/>
    <property type="match status" value="1"/>
</dbReference>
<dbReference type="InterPro" id="IPR003439">
    <property type="entry name" value="ABC_transporter-like_ATP-bd"/>
</dbReference>
<name>A0A840IHN2_9ACTN</name>
<keyword evidence="2" id="KW-0067">ATP-binding</keyword>
<dbReference type="Proteomes" id="UP000585272">
    <property type="component" value="Unassembled WGS sequence"/>
</dbReference>
<dbReference type="RefSeq" id="WP_183343441.1">
    <property type="nucleotide sequence ID" value="NZ_JACHNU010000004.1"/>
</dbReference>
<dbReference type="GO" id="GO:0005524">
    <property type="term" value="F:ATP binding"/>
    <property type="evidence" value="ECO:0007669"/>
    <property type="project" value="UniProtKB-KW"/>
</dbReference>
<dbReference type="InterPro" id="IPR003593">
    <property type="entry name" value="AAA+_ATPase"/>
</dbReference>
<evidence type="ECO:0000256" key="2">
    <source>
        <dbReference type="ARBA" id="ARBA00022840"/>
    </source>
</evidence>
<evidence type="ECO:0000259" key="3">
    <source>
        <dbReference type="PROSITE" id="PS50893"/>
    </source>
</evidence>
<dbReference type="Gene3D" id="3.40.50.300">
    <property type="entry name" value="P-loop containing nucleotide triphosphate hydrolases"/>
    <property type="match status" value="1"/>
</dbReference>
<keyword evidence="5" id="KW-1185">Reference proteome</keyword>
<reference evidence="4 5" key="1">
    <citation type="submission" date="2020-08" db="EMBL/GenBank/DDBJ databases">
        <title>Genomic Encyclopedia of Archaeal and Bacterial Type Strains, Phase II (KMG-II): from individual species to whole genera.</title>
        <authorList>
            <person name="Goeker M."/>
        </authorList>
    </citation>
    <scope>NUCLEOTIDE SEQUENCE [LARGE SCALE GENOMIC DNA]</scope>
    <source>
        <strain evidence="4 5">DSM 23288</strain>
    </source>
</reference>
<organism evidence="4 5">
    <name type="scientific">Conexibacter arvalis</name>
    <dbReference type="NCBI Taxonomy" id="912552"/>
    <lineage>
        <taxon>Bacteria</taxon>
        <taxon>Bacillati</taxon>
        <taxon>Actinomycetota</taxon>
        <taxon>Thermoleophilia</taxon>
        <taxon>Solirubrobacterales</taxon>
        <taxon>Conexibacteraceae</taxon>
        <taxon>Conexibacter</taxon>
    </lineage>
</organism>
<dbReference type="SUPFAM" id="SSF52540">
    <property type="entry name" value="P-loop containing nucleoside triphosphate hydrolases"/>
    <property type="match status" value="1"/>
</dbReference>
<dbReference type="Pfam" id="PF00005">
    <property type="entry name" value="ABC_tran"/>
    <property type="match status" value="1"/>
</dbReference>
<dbReference type="PANTHER" id="PTHR43038:SF7">
    <property type="entry name" value="ABC TRANSPORT SYSTEM ATP-BINDING PROTEIN"/>
    <property type="match status" value="1"/>
</dbReference>
<proteinExistence type="predicted"/>
<dbReference type="CDD" id="cd03230">
    <property type="entry name" value="ABC_DR_subfamily_A"/>
    <property type="match status" value="1"/>
</dbReference>
<dbReference type="InterPro" id="IPR027417">
    <property type="entry name" value="P-loop_NTPase"/>
</dbReference>
<dbReference type="PROSITE" id="PS50893">
    <property type="entry name" value="ABC_TRANSPORTER_2"/>
    <property type="match status" value="1"/>
</dbReference>
<sequence>MRTATWIEQLAHELAALDVPSADAAAIVVEAESHLGEAAADPLAAFGAPAAYARLMADALAPAASAGPAAGRVRARVAGVHKRYRGRTVLDGVDLTVRDGEAVLLIGPNGCGKSTLVRILAGLQRPDGGRVAVDGSVGYAPQHGGVAPHLTPSEQFVLFGRARGLSRAAAIRDGVRLADQLAWDAARAPVAAALSGGTRQKLSIVLAALGEPDLLLLDEPYQGLDLDSAQRFWELLWDWRDRGRAALVVAHARDALERADAVVELGRASAPLRSAA</sequence>
<feature type="domain" description="ABC transporter" evidence="3">
    <location>
        <begin position="75"/>
        <end position="276"/>
    </location>
</feature>